<dbReference type="OrthoDB" id="3553147at2759"/>
<proteinExistence type="predicted"/>
<keyword evidence="3" id="KW-1185">Reference proteome</keyword>
<dbReference type="PANTHER" id="PTHR24148:SF64">
    <property type="entry name" value="HETEROKARYON INCOMPATIBILITY DOMAIN-CONTAINING PROTEIN"/>
    <property type="match status" value="1"/>
</dbReference>
<dbReference type="InterPro" id="IPR010730">
    <property type="entry name" value="HET"/>
</dbReference>
<evidence type="ECO:0000313" key="3">
    <source>
        <dbReference type="Proteomes" id="UP000799291"/>
    </source>
</evidence>
<dbReference type="EMBL" id="MU005576">
    <property type="protein sequence ID" value="KAF2686590.1"/>
    <property type="molecule type" value="Genomic_DNA"/>
</dbReference>
<sequence length="117" mass="13670">VTTNLESGLRHLRYRFQPRILWIDALCINQRDMAEKERQVRMMGQLYKNAERVHVWLGTVDDTNAVRAAVGCIQNSLKSYNRNTSWTPTALEISGMQILASLPWWRRVWILQEVTLA</sequence>
<feature type="non-terminal residue" evidence="2">
    <location>
        <position position="1"/>
    </location>
</feature>
<feature type="domain" description="Heterokaryon incompatibility" evidence="1">
    <location>
        <begin position="1"/>
        <end position="113"/>
    </location>
</feature>
<dbReference type="InterPro" id="IPR052895">
    <property type="entry name" value="HetReg/Transcr_Mod"/>
</dbReference>
<dbReference type="Pfam" id="PF06985">
    <property type="entry name" value="HET"/>
    <property type="match status" value="1"/>
</dbReference>
<dbReference type="PANTHER" id="PTHR24148">
    <property type="entry name" value="ANKYRIN REPEAT DOMAIN-CONTAINING PROTEIN 39 HOMOLOG-RELATED"/>
    <property type="match status" value="1"/>
</dbReference>
<feature type="non-terminal residue" evidence="2">
    <location>
        <position position="117"/>
    </location>
</feature>
<accession>A0A6G1J8P3</accession>
<dbReference type="AlphaFoldDB" id="A0A6G1J8P3"/>
<evidence type="ECO:0000313" key="2">
    <source>
        <dbReference type="EMBL" id="KAF2686590.1"/>
    </source>
</evidence>
<reference evidence="2" key="1">
    <citation type="journal article" date="2020" name="Stud. Mycol.">
        <title>101 Dothideomycetes genomes: a test case for predicting lifestyles and emergence of pathogens.</title>
        <authorList>
            <person name="Haridas S."/>
            <person name="Albert R."/>
            <person name="Binder M."/>
            <person name="Bloem J."/>
            <person name="Labutti K."/>
            <person name="Salamov A."/>
            <person name="Andreopoulos B."/>
            <person name="Baker S."/>
            <person name="Barry K."/>
            <person name="Bills G."/>
            <person name="Bluhm B."/>
            <person name="Cannon C."/>
            <person name="Castanera R."/>
            <person name="Culley D."/>
            <person name="Daum C."/>
            <person name="Ezra D."/>
            <person name="Gonzalez J."/>
            <person name="Henrissat B."/>
            <person name="Kuo A."/>
            <person name="Liang C."/>
            <person name="Lipzen A."/>
            <person name="Lutzoni F."/>
            <person name="Magnuson J."/>
            <person name="Mondo S."/>
            <person name="Nolan M."/>
            <person name="Ohm R."/>
            <person name="Pangilinan J."/>
            <person name="Park H.-J."/>
            <person name="Ramirez L."/>
            <person name="Alfaro M."/>
            <person name="Sun H."/>
            <person name="Tritt A."/>
            <person name="Yoshinaga Y."/>
            <person name="Zwiers L.-H."/>
            <person name="Turgeon B."/>
            <person name="Goodwin S."/>
            <person name="Spatafora J."/>
            <person name="Crous P."/>
            <person name="Grigoriev I."/>
        </authorList>
    </citation>
    <scope>NUCLEOTIDE SEQUENCE</scope>
    <source>
        <strain evidence="2">CBS 122367</strain>
    </source>
</reference>
<organism evidence="2 3">
    <name type="scientific">Lentithecium fluviatile CBS 122367</name>
    <dbReference type="NCBI Taxonomy" id="1168545"/>
    <lineage>
        <taxon>Eukaryota</taxon>
        <taxon>Fungi</taxon>
        <taxon>Dikarya</taxon>
        <taxon>Ascomycota</taxon>
        <taxon>Pezizomycotina</taxon>
        <taxon>Dothideomycetes</taxon>
        <taxon>Pleosporomycetidae</taxon>
        <taxon>Pleosporales</taxon>
        <taxon>Massarineae</taxon>
        <taxon>Lentitheciaceae</taxon>
        <taxon>Lentithecium</taxon>
    </lineage>
</organism>
<name>A0A6G1J8P3_9PLEO</name>
<evidence type="ECO:0000259" key="1">
    <source>
        <dbReference type="Pfam" id="PF06985"/>
    </source>
</evidence>
<protein>
    <recommendedName>
        <fullName evidence="1">Heterokaryon incompatibility domain-containing protein</fullName>
    </recommendedName>
</protein>
<gene>
    <name evidence="2" type="ORF">K458DRAFT_280689</name>
</gene>
<dbReference type="Proteomes" id="UP000799291">
    <property type="component" value="Unassembled WGS sequence"/>
</dbReference>